<dbReference type="PROSITE" id="PS00469">
    <property type="entry name" value="NDPK"/>
    <property type="match status" value="2"/>
</dbReference>
<keyword evidence="6" id="KW-1185">Reference proteome</keyword>
<dbReference type="GO" id="GO:0004550">
    <property type="term" value="F:nucleoside diphosphate kinase activity"/>
    <property type="evidence" value="ECO:0007669"/>
    <property type="project" value="InterPro"/>
</dbReference>
<dbReference type="Pfam" id="PF00085">
    <property type="entry name" value="Thioredoxin"/>
    <property type="match status" value="1"/>
</dbReference>
<dbReference type="PRINTS" id="PR01243">
    <property type="entry name" value="NUCDPKINASE"/>
</dbReference>
<dbReference type="InterPro" id="IPR036850">
    <property type="entry name" value="NDK-like_dom_sf"/>
</dbReference>
<feature type="compositionally biased region" description="Low complexity" evidence="3">
    <location>
        <begin position="752"/>
        <end position="761"/>
    </location>
</feature>
<feature type="region of interest" description="Disordered" evidence="3">
    <location>
        <begin position="600"/>
        <end position="816"/>
    </location>
</feature>
<reference evidence="5 6" key="1">
    <citation type="submission" date="2024-02" db="EMBL/GenBank/DDBJ databases">
        <title>Chromosome-scale genome assembly of the rough periwinkle Littorina saxatilis.</title>
        <authorList>
            <person name="De Jode A."/>
            <person name="Faria R."/>
            <person name="Formenti G."/>
            <person name="Sims Y."/>
            <person name="Smith T.P."/>
            <person name="Tracey A."/>
            <person name="Wood J.M.D."/>
            <person name="Zagrodzka Z.B."/>
            <person name="Johannesson K."/>
            <person name="Butlin R.K."/>
            <person name="Leder E.H."/>
        </authorList>
    </citation>
    <scope>NUCLEOTIDE SEQUENCE [LARGE SCALE GENOMIC DNA]</scope>
    <source>
        <strain evidence="5">Snail1</strain>
        <tissue evidence="5">Muscle</tissue>
    </source>
</reference>
<dbReference type="InterPro" id="IPR013766">
    <property type="entry name" value="Thioredoxin_domain"/>
</dbReference>
<feature type="domain" description="Nucleoside diphosphate kinase-like" evidence="4">
    <location>
        <begin position="172"/>
        <end position="316"/>
    </location>
</feature>
<dbReference type="Proteomes" id="UP001374579">
    <property type="component" value="Unassembled WGS sequence"/>
</dbReference>
<sequence>MARKKQEITLMREIESQEEWEDIMAKEGLWVVDVYQEWCGPCDAMVGNFRRIKNELGDELLHFAMGKADTIEALEKYRGNCEPCFLFFAGGVLVSYIHGANAPLILRTLTEQLAQEHKVLDGNAERKEVKDPFVTNRMQESLADEEEEEEEEGYIPHRRVSTRPEDYEEVEEGFTVALIKPNVVAEGKTDEILAEMKAKGIKVIAQEQRQLTEDEAREFYSHLKDEDFFEELVKFMSSGPSHVLVLTKGQADDSIIKEWRDMLGPPAVEDAKEQAPESLRARFGDAGLMNALHGSDSKETAARELAFFFPHMDAPKLHTKKKDVQRTLALIRPDAFASQKDEILQKIKDAGFEIALSKVVSLSREQAENFYKEHEGQPYFEDLVTRMSSGPMLALGLARDDAVTGWREMLGPPDLEEAKTNAPDSLRAQFALDENPLNQLHGSDSPETAKVEIDYFFPVEQTVAMIKPDAYGTKDAIIEKIHEAGFRIAAQKEDHITKEIAEAFYEDQKDKDYFNDLVEHMISGPTMFMVLSREDAVEGWRKVIGPTDPDEAKEQAPDSLRAQFGQDVLQNAVHGCSNKEDAQQKIKKIFGHLEFAADGTVKGEKEQQAEQQQKQEEQQQQQEQQPEEPKQEEAAKEEESPAAKEEEAEAPKEEAKAEEQAQEEEKPQEETEAAAGEGEAKTEDAGEGEGEAQAEQKPEEEKEEDATKTEDAGEGEGEAQAEQKPEEEKEEGAEKAAEDEQKPSEEKEKGTEQQQQEIAAGEAEKQEPAAEEQKAEEPKAEEKKEEGQAEEQKVEEPKMEEPKAEEPKAEEQKEEA</sequence>
<dbReference type="InterPro" id="IPR036249">
    <property type="entry name" value="Thioredoxin-like_sf"/>
</dbReference>
<feature type="domain" description="Nucleoside diphosphate kinase-like" evidence="4">
    <location>
        <begin position="324"/>
        <end position="458"/>
    </location>
</feature>
<dbReference type="AlphaFoldDB" id="A0AAN9BT01"/>
<evidence type="ECO:0000256" key="1">
    <source>
        <dbReference type="PROSITE-ProRule" id="PRU00706"/>
    </source>
</evidence>
<evidence type="ECO:0000259" key="4">
    <source>
        <dbReference type="SMART" id="SM00562"/>
    </source>
</evidence>
<dbReference type="SMART" id="SM00562">
    <property type="entry name" value="NDK"/>
    <property type="match status" value="3"/>
</dbReference>
<dbReference type="PROSITE" id="PS00194">
    <property type="entry name" value="THIOREDOXIN_1"/>
    <property type="match status" value="1"/>
</dbReference>
<gene>
    <name evidence="5" type="ORF">V1264_011505</name>
</gene>
<dbReference type="GO" id="GO:0006228">
    <property type="term" value="P:UTP biosynthetic process"/>
    <property type="evidence" value="ECO:0007669"/>
    <property type="project" value="InterPro"/>
</dbReference>
<dbReference type="EMBL" id="JBAMIC010000002">
    <property type="protein sequence ID" value="KAK7111971.1"/>
    <property type="molecule type" value="Genomic_DNA"/>
</dbReference>
<dbReference type="SUPFAM" id="SSF54919">
    <property type="entry name" value="Nucleoside diphosphate kinase, NDK"/>
    <property type="match status" value="3"/>
</dbReference>
<comment type="caution">
    <text evidence="5">The sequence shown here is derived from an EMBL/GenBank/DDBJ whole genome shotgun (WGS) entry which is preliminary data.</text>
</comment>
<feature type="compositionally biased region" description="Basic and acidic residues" evidence="3">
    <location>
        <begin position="694"/>
        <end position="711"/>
    </location>
</feature>
<dbReference type="Gene3D" id="3.30.70.141">
    <property type="entry name" value="Nucleoside diphosphate kinase-like domain"/>
    <property type="match status" value="3"/>
</dbReference>
<evidence type="ECO:0000256" key="2">
    <source>
        <dbReference type="RuleBase" id="RU004011"/>
    </source>
</evidence>
<dbReference type="InterPro" id="IPR023005">
    <property type="entry name" value="Nucleoside_diP_kinase_AS"/>
</dbReference>
<dbReference type="CDD" id="cd04416">
    <property type="entry name" value="NDPk_TX"/>
    <property type="match status" value="3"/>
</dbReference>
<dbReference type="GO" id="GO:0006241">
    <property type="term" value="P:CTP biosynthetic process"/>
    <property type="evidence" value="ECO:0007669"/>
    <property type="project" value="InterPro"/>
</dbReference>
<dbReference type="InterPro" id="IPR017937">
    <property type="entry name" value="Thioredoxin_CS"/>
</dbReference>
<dbReference type="GO" id="GO:0006183">
    <property type="term" value="P:GTP biosynthetic process"/>
    <property type="evidence" value="ECO:0007669"/>
    <property type="project" value="InterPro"/>
</dbReference>
<feature type="compositionally biased region" description="Basic and acidic residues" evidence="3">
    <location>
        <begin position="601"/>
        <end position="617"/>
    </location>
</feature>
<dbReference type="PROSITE" id="PS51374">
    <property type="entry name" value="NDPK_LIKE"/>
    <property type="match status" value="3"/>
</dbReference>
<dbReference type="PANTHER" id="PTHR46135">
    <property type="entry name" value="NME/NM23 FAMILY MEMBER 8"/>
    <property type="match status" value="1"/>
</dbReference>
<name>A0AAN9BT01_9CAEN</name>
<dbReference type="InterPro" id="IPR034907">
    <property type="entry name" value="NDK-like_dom"/>
</dbReference>
<feature type="compositionally biased region" description="Acidic residues" evidence="3">
    <location>
        <begin position="142"/>
        <end position="153"/>
    </location>
</feature>
<dbReference type="InterPro" id="IPR051766">
    <property type="entry name" value="TXND_domain-containing"/>
</dbReference>
<dbReference type="SUPFAM" id="SSF52833">
    <property type="entry name" value="Thioredoxin-like"/>
    <property type="match status" value="1"/>
</dbReference>
<evidence type="ECO:0000313" key="6">
    <source>
        <dbReference type="Proteomes" id="UP001374579"/>
    </source>
</evidence>
<proteinExistence type="inferred from homology"/>
<dbReference type="InterPro" id="IPR001564">
    <property type="entry name" value="Nucleoside_diP_kinase"/>
</dbReference>
<feature type="compositionally biased region" description="Basic and acidic residues" evidence="3">
    <location>
        <begin position="627"/>
        <end position="669"/>
    </location>
</feature>
<evidence type="ECO:0000313" key="5">
    <source>
        <dbReference type="EMBL" id="KAK7111971.1"/>
    </source>
</evidence>
<dbReference type="CDD" id="cd02948">
    <property type="entry name" value="TRX_NDPK"/>
    <property type="match status" value="1"/>
</dbReference>
<dbReference type="Gene3D" id="3.40.30.10">
    <property type="entry name" value="Glutaredoxin"/>
    <property type="match status" value="1"/>
</dbReference>
<feature type="domain" description="Nucleoside diphosphate kinase-like" evidence="4">
    <location>
        <begin position="459"/>
        <end position="597"/>
    </location>
</feature>
<protein>
    <recommendedName>
        <fullName evidence="4">Nucleoside diphosphate kinase-like domain-containing protein</fullName>
    </recommendedName>
</protein>
<comment type="similarity">
    <text evidence="1 2">Belongs to the NDK family.</text>
</comment>
<dbReference type="Pfam" id="PF00334">
    <property type="entry name" value="NDK"/>
    <property type="match status" value="3"/>
</dbReference>
<feature type="region of interest" description="Disordered" evidence="3">
    <location>
        <begin position="139"/>
        <end position="166"/>
    </location>
</feature>
<accession>A0AAN9BT01</accession>
<feature type="compositionally biased region" description="Basic and acidic residues" evidence="3">
    <location>
        <begin position="721"/>
        <end position="751"/>
    </location>
</feature>
<feature type="compositionally biased region" description="Basic and acidic residues" evidence="3">
    <location>
        <begin position="762"/>
        <end position="816"/>
    </location>
</feature>
<dbReference type="PANTHER" id="PTHR46135:SF3">
    <property type="entry name" value="NME_NM23 FAMILY MEMBER 8"/>
    <property type="match status" value="1"/>
</dbReference>
<organism evidence="5 6">
    <name type="scientific">Littorina saxatilis</name>
    <dbReference type="NCBI Taxonomy" id="31220"/>
    <lineage>
        <taxon>Eukaryota</taxon>
        <taxon>Metazoa</taxon>
        <taxon>Spiralia</taxon>
        <taxon>Lophotrochozoa</taxon>
        <taxon>Mollusca</taxon>
        <taxon>Gastropoda</taxon>
        <taxon>Caenogastropoda</taxon>
        <taxon>Littorinimorpha</taxon>
        <taxon>Littorinoidea</taxon>
        <taxon>Littorinidae</taxon>
        <taxon>Littorina</taxon>
    </lineage>
</organism>
<comment type="caution">
    <text evidence="1">Lacks conserved residue(s) required for the propagation of feature annotation.</text>
</comment>
<evidence type="ECO:0000256" key="3">
    <source>
        <dbReference type="SAM" id="MobiDB-lite"/>
    </source>
</evidence>